<reference evidence="3 4" key="1">
    <citation type="submission" date="2019-06" db="EMBL/GenBank/DDBJ databases">
        <title>Biocontrol Bacillus strains from Vietnam.</title>
        <authorList>
            <person name="Borriss R."/>
            <person name="Lasch P."/>
            <person name="Thanh Tam L.T."/>
            <person name="Luong P.T."/>
            <person name="Phuong Thao L.T."/>
            <person name="Kim Chung L.T."/>
        </authorList>
    </citation>
    <scope>NUCLEOTIDE SEQUENCE [LARGE SCALE GENOMIC DNA]</scope>
    <source>
        <strain evidence="3 4">SN1</strain>
    </source>
</reference>
<evidence type="ECO:0000313" key="3">
    <source>
        <dbReference type="EMBL" id="TNP10496.1"/>
    </source>
</evidence>
<dbReference type="PANTHER" id="PTHR12736:SF7">
    <property type="entry name" value="LANC-LIKE PROTEIN 3"/>
    <property type="match status" value="1"/>
</dbReference>
<dbReference type="GO" id="GO:0005886">
    <property type="term" value="C:plasma membrane"/>
    <property type="evidence" value="ECO:0007669"/>
    <property type="project" value="TreeGrafter"/>
</dbReference>
<proteinExistence type="predicted"/>
<protein>
    <submittedName>
        <fullName evidence="3">Type 2 lantipeptide synthetase LanM</fullName>
    </submittedName>
</protein>
<comment type="caution">
    <text evidence="3">The sequence shown here is derived from an EMBL/GenBank/DDBJ whole genome shotgun (WGS) entry which is preliminary data.</text>
</comment>
<dbReference type="Proteomes" id="UP000312495">
    <property type="component" value="Unassembled WGS sequence"/>
</dbReference>
<dbReference type="PANTHER" id="PTHR12736">
    <property type="entry name" value="LANC-LIKE PROTEIN"/>
    <property type="match status" value="1"/>
</dbReference>
<dbReference type="PIRSF" id="PIRSF037228">
    <property type="entry name" value="Lant_mod_RumM"/>
    <property type="match status" value="1"/>
</dbReference>
<dbReference type="GO" id="GO:0031179">
    <property type="term" value="P:peptide modification"/>
    <property type="evidence" value="ECO:0007669"/>
    <property type="project" value="InterPro"/>
</dbReference>
<dbReference type="InterPro" id="IPR012341">
    <property type="entry name" value="6hp_glycosidase-like_sf"/>
</dbReference>
<evidence type="ECO:0000259" key="2">
    <source>
        <dbReference type="Pfam" id="PF13575"/>
    </source>
</evidence>
<evidence type="ECO:0000313" key="4">
    <source>
        <dbReference type="Proteomes" id="UP000312495"/>
    </source>
</evidence>
<dbReference type="InterPro" id="IPR017146">
    <property type="entry name" value="Lanti_2_LanM"/>
</dbReference>
<gene>
    <name evidence="3" type="primary">lanM</name>
    <name evidence="3" type="ORF">FHY71_27285</name>
</gene>
<feature type="binding site" evidence="1">
    <location>
        <position position="969"/>
    </location>
    <ligand>
        <name>Zn(2+)</name>
        <dbReference type="ChEBI" id="CHEBI:29105"/>
    </ligand>
</feature>
<dbReference type="PRINTS" id="PR01950">
    <property type="entry name" value="LANCSUPER"/>
</dbReference>
<evidence type="ECO:0000256" key="1">
    <source>
        <dbReference type="PIRSR" id="PIRSR607822-1"/>
    </source>
</evidence>
<dbReference type="Pfam" id="PF05147">
    <property type="entry name" value="LANC_like"/>
    <property type="match status" value="1"/>
</dbReference>
<dbReference type="SUPFAM" id="SSF158745">
    <property type="entry name" value="LanC-like"/>
    <property type="match status" value="1"/>
</dbReference>
<organism evidence="3 4">
    <name type="scientific">Bacillus tropicus</name>
    <dbReference type="NCBI Taxonomy" id="2026188"/>
    <lineage>
        <taxon>Bacteria</taxon>
        <taxon>Bacillati</taxon>
        <taxon>Bacillota</taxon>
        <taxon>Bacilli</taxon>
        <taxon>Bacillales</taxon>
        <taxon>Bacillaceae</taxon>
        <taxon>Bacillus</taxon>
        <taxon>Bacillus cereus group</taxon>
    </lineage>
</organism>
<dbReference type="SMART" id="SM01260">
    <property type="entry name" value="LANC_like"/>
    <property type="match status" value="1"/>
</dbReference>
<name>A0A5C4ZXN3_9BACI</name>
<feature type="domain" description="Lantibiotic biosynthesis protein dehydration" evidence="2">
    <location>
        <begin position="216"/>
        <end position="586"/>
    </location>
</feature>
<accession>A0A5C4ZXN3</accession>
<sequence length="1055" mass="121219">MLAKSNLSINESEFIKALFVEERNQVIDENILSKLTIEEVTESVEKWKKSSFLNNDDGFNLKLKELGYDIHSFGRAIQKVPISNLQPYINEVNNTINLALLTEGLKLSEGKKDYEGPLEMGLFIRPFLSYISKNLEKMLNKYLIDIPSNREKLKENLLLSIGEQLLNKAVRSIVLELHVAKLREELSGETSEERMQSFIYEKAYKSENLLKFYEEYAVLTRLLITRTEFFLKNVETAFSHFSTDWEELKNVFNLEGSPLVNIALGLGDTHQKGKTVGKFIFESNKIIIYKPKTLSISLVYNQFLKWIEERSEFPMLKPYTLLSYEDHGWEELVNYDPCSSIEEVRRYYTRFGVLVGLMHMIQGADFHLENVIAKGEYPFVIDLETLFHQYPKLDFPDTAEIKLKYKQSHSVIGTGLLPLMMFQNADGKGLDLSALNGKEQDLPFKVLRLSNEMTDDMKFTLQDEKFQGANNLPMLNDTVLNAEDYLDEILYGYQSICAFLMDNKEIILAKDGPLEKFKNETIRIVARGTQQYFNFINESAHPDYMRDALYLEQLYDRLWYYPYVDKRLIPHEIKDMLEGDVPFFTTKTNSRDLYASTGVVIENMFDSSGYDQVVQRIQNLTTEEMEYQKNWIRVSIKGSVKENVNIQPKKFEVNHQLPQNVEQIFIDEAMKIGDQLLKEAAYSDDRKTASWLSANINPNNQWFVSPAKQGMYDGLGGISLFLLYLGNQTGEKKYLDAAEAAMNSALNPVMESKGLVSAFSGTYSLLYPLVHFQKYMPNQKYIDKIESLKNRLKNSVKEDYVFDVLGGSAGIIHLLLNAYQISGDTEFLKIANLYGEHLLMHAHHLDEKHVAWKDPVNQKYLGGFSHGTSGIAWALLRLSDIIRGSEYKEIAYKALQYDRSLFDKKHGNWKDIREEEVNYCHQWCHGSSGIGLSRILMKNFDGNLHVDDEIHLALNNIKSYGFKNNDTLCHGNMGDTELFLQASFLYQDDNLIDQARYLGYQVIKHRELHGKYQCDSPIGINQPGLFLGISGIGLQLLRLSNPDAVPAVLTLENVK</sequence>
<keyword evidence="1" id="KW-0862">Zinc</keyword>
<dbReference type="InterPro" id="IPR007822">
    <property type="entry name" value="LANC-like"/>
</dbReference>
<dbReference type="NCBIfam" id="TIGR03897">
    <property type="entry name" value="lanti_2_LanM"/>
    <property type="match status" value="1"/>
</dbReference>
<dbReference type="GO" id="GO:0005975">
    <property type="term" value="P:carbohydrate metabolic process"/>
    <property type="evidence" value="ECO:0007669"/>
    <property type="project" value="InterPro"/>
</dbReference>
<dbReference type="Pfam" id="PF13575">
    <property type="entry name" value="DUF4135"/>
    <property type="match status" value="1"/>
</dbReference>
<dbReference type="RefSeq" id="WP_100771728.1">
    <property type="nucleotide sequence ID" value="NZ_JAJAQE010000017.1"/>
</dbReference>
<dbReference type="AlphaFoldDB" id="A0A5C4ZXN3"/>
<dbReference type="EMBL" id="VEPV01000021">
    <property type="protein sequence ID" value="TNP10496.1"/>
    <property type="molecule type" value="Genomic_DNA"/>
</dbReference>
<dbReference type="Gene3D" id="1.50.10.10">
    <property type="match status" value="1"/>
</dbReference>
<keyword evidence="1" id="KW-0479">Metal-binding</keyword>
<feature type="binding site" evidence="1">
    <location>
        <position position="924"/>
    </location>
    <ligand>
        <name>Zn(2+)</name>
        <dbReference type="ChEBI" id="CHEBI:29105"/>
    </ligand>
</feature>
<dbReference type="GO" id="GO:0046872">
    <property type="term" value="F:metal ion binding"/>
    <property type="evidence" value="ECO:0007669"/>
    <property type="project" value="UniProtKB-KW"/>
</dbReference>
<dbReference type="InterPro" id="IPR025410">
    <property type="entry name" value="Lant_dehyd"/>
</dbReference>
<feature type="binding site" evidence="1">
    <location>
        <position position="970"/>
    </location>
    <ligand>
        <name>Zn(2+)</name>
        <dbReference type="ChEBI" id="CHEBI:29105"/>
    </ligand>
</feature>
<dbReference type="CDD" id="cd04792">
    <property type="entry name" value="LanM-like"/>
    <property type="match status" value="1"/>
</dbReference>